<name>A0A853C7I7_9ACTN</name>
<dbReference type="RefSeq" id="WP_179669815.1">
    <property type="nucleotide sequence ID" value="NZ_JACCFP010000001.1"/>
</dbReference>
<dbReference type="Proteomes" id="UP000530424">
    <property type="component" value="Unassembled WGS sequence"/>
</dbReference>
<organism evidence="1 2">
    <name type="scientific">Nocardioides thalensis</name>
    <dbReference type="NCBI Taxonomy" id="1914755"/>
    <lineage>
        <taxon>Bacteria</taxon>
        <taxon>Bacillati</taxon>
        <taxon>Actinomycetota</taxon>
        <taxon>Actinomycetes</taxon>
        <taxon>Propionibacteriales</taxon>
        <taxon>Nocardioidaceae</taxon>
        <taxon>Nocardioides</taxon>
    </lineage>
</organism>
<keyword evidence="2" id="KW-1185">Reference proteome</keyword>
<dbReference type="EMBL" id="JACCFP010000001">
    <property type="protein sequence ID" value="NYJ03524.1"/>
    <property type="molecule type" value="Genomic_DNA"/>
</dbReference>
<sequence length="123" mass="13526">MTTFVAVAGVVVALAALASSAVLMRSNARLRGRQAEMESLLDADSAERLAEWDEAPASTTREIAIVINNVAELAVRENRAAGLLNRVRPSMLQRMVYDEVARQLRERLDEEGVEADVLVRIVH</sequence>
<comment type="caution">
    <text evidence="1">The sequence shown here is derived from an EMBL/GenBank/DDBJ whole genome shotgun (WGS) entry which is preliminary data.</text>
</comment>
<reference evidence="1 2" key="1">
    <citation type="submission" date="2020-07" db="EMBL/GenBank/DDBJ databases">
        <title>Sequencing the genomes of 1000 actinobacteria strains.</title>
        <authorList>
            <person name="Klenk H.-P."/>
        </authorList>
    </citation>
    <scope>NUCLEOTIDE SEQUENCE [LARGE SCALE GENOMIC DNA]</scope>
    <source>
        <strain evidence="1 2">DSM 103833</strain>
    </source>
</reference>
<proteinExistence type="predicted"/>
<evidence type="ECO:0000313" key="2">
    <source>
        <dbReference type="Proteomes" id="UP000530424"/>
    </source>
</evidence>
<gene>
    <name evidence="1" type="ORF">HNR19_004222</name>
</gene>
<dbReference type="AlphaFoldDB" id="A0A853C7I7"/>
<evidence type="ECO:0000313" key="1">
    <source>
        <dbReference type="EMBL" id="NYJ03524.1"/>
    </source>
</evidence>
<protein>
    <submittedName>
        <fullName evidence="1">Uncharacterized protein</fullName>
    </submittedName>
</protein>
<accession>A0A853C7I7</accession>